<comment type="caution">
    <text evidence="6">The sequence shown here is derived from an EMBL/GenBank/DDBJ whole genome shotgun (WGS) entry which is preliminary data.</text>
</comment>
<dbReference type="SUPFAM" id="SSF51316">
    <property type="entry name" value="Mss4-like"/>
    <property type="match status" value="2"/>
</dbReference>
<evidence type="ECO:0000256" key="3">
    <source>
        <dbReference type="ARBA" id="ARBA00022833"/>
    </source>
</evidence>
<dbReference type="PROSITE" id="PS51891">
    <property type="entry name" value="CENP_V_GFA"/>
    <property type="match status" value="1"/>
</dbReference>
<gene>
    <name evidence="6" type="ORF">ACRE_053800</name>
</gene>
<accession>A0A086T3C4</accession>
<feature type="domain" description="CENP-V/GFA" evidence="5">
    <location>
        <begin position="9"/>
        <end position="152"/>
    </location>
</feature>
<evidence type="ECO:0000313" key="7">
    <source>
        <dbReference type="Proteomes" id="UP000029964"/>
    </source>
</evidence>
<comment type="similarity">
    <text evidence="1">Belongs to the Gfa family.</text>
</comment>
<evidence type="ECO:0000256" key="1">
    <source>
        <dbReference type="ARBA" id="ARBA00005495"/>
    </source>
</evidence>
<keyword evidence="3" id="KW-0862">Zinc</keyword>
<keyword evidence="4" id="KW-0456">Lyase</keyword>
<evidence type="ECO:0000259" key="5">
    <source>
        <dbReference type="PROSITE" id="PS51891"/>
    </source>
</evidence>
<reference evidence="7" key="1">
    <citation type="journal article" date="2014" name="Genome Announc.">
        <title>Genome sequence and annotation of Acremonium chrysogenum, producer of the beta-lactam antibiotic cephalosporin C.</title>
        <authorList>
            <person name="Terfehr D."/>
            <person name="Dahlmann T.A."/>
            <person name="Specht T."/>
            <person name="Zadra I."/>
            <person name="Kuernsteiner H."/>
            <person name="Kueck U."/>
        </authorList>
    </citation>
    <scope>NUCLEOTIDE SEQUENCE [LARGE SCALE GENOMIC DNA]</scope>
    <source>
        <strain evidence="7">ATCC 11550 / CBS 779.69 / DSM 880 / IAM 14645 / JCM 23072 / IMI 49137</strain>
    </source>
</reference>
<evidence type="ECO:0000256" key="4">
    <source>
        <dbReference type="ARBA" id="ARBA00023239"/>
    </source>
</evidence>
<keyword evidence="2" id="KW-0479">Metal-binding</keyword>
<organism evidence="6 7">
    <name type="scientific">Hapsidospora chrysogenum (strain ATCC 11550 / CBS 779.69 / DSM 880 / IAM 14645 / JCM 23072 / IMI 49137)</name>
    <name type="common">Acremonium chrysogenum</name>
    <dbReference type="NCBI Taxonomy" id="857340"/>
    <lineage>
        <taxon>Eukaryota</taxon>
        <taxon>Fungi</taxon>
        <taxon>Dikarya</taxon>
        <taxon>Ascomycota</taxon>
        <taxon>Pezizomycotina</taxon>
        <taxon>Sordariomycetes</taxon>
        <taxon>Hypocreomycetidae</taxon>
        <taxon>Hypocreales</taxon>
        <taxon>Bionectriaceae</taxon>
        <taxon>Hapsidospora</taxon>
    </lineage>
</organism>
<dbReference type="OrthoDB" id="5422068at2759"/>
<dbReference type="AlphaFoldDB" id="A0A086T3C4"/>
<dbReference type="Proteomes" id="UP000029964">
    <property type="component" value="Unassembled WGS sequence"/>
</dbReference>
<dbReference type="InterPro" id="IPR006913">
    <property type="entry name" value="CENP-V/GFA"/>
</dbReference>
<dbReference type="InterPro" id="IPR011057">
    <property type="entry name" value="Mss4-like_sf"/>
</dbReference>
<sequence length="360" mass="39550">MAGEDTKQLEAKCFCGAVHFNLTVALSDLPLPVYICHCSQCRYRSGTLCVFHAPVRTVKPVEFISPSAKENITTYRSPGREAKLDAWQFCSTCGCHVGRESPVGNESWIVSTSIFADHGPDTFYFKQSIYGKSTKDGGLAAMLTHIGGRELETWDPPVDREDAKIVQAQPEHDSQGAERLRAQCYCGGVSFTLGRPTEEHISHKFQSNYVSPLDKTKWKACIDICNDCRTVNGTHVASWAFVPLDSCQPPIGQDLKIGTAKTYSSSPDVLRSFCGTCGATVFFSCEERTPTEETMVLDISTGILRAPEGSMAGNWLSWRTGVANVEYGKPYAPDFVEALEAGMKRWTDERQGGVAEFGIP</sequence>
<dbReference type="PANTHER" id="PTHR33337">
    <property type="entry name" value="GFA DOMAIN-CONTAINING PROTEIN"/>
    <property type="match status" value="1"/>
</dbReference>
<protein>
    <recommendedName>
        <fullName evidence="5">CENP-V/GFA domain-containing protein</fullName>
    </recommendedName>
</protein>
<dbReference type="HOGENOM" id="CLU_038839_1_0_1"/>
<evidence type="ECO:0000256" key="2">
    <source>
        <dbReference type="ARBA" id="ARBA00022723"/>
    </source>
</evidence>
<dbReference type="PANTHER" id="PTHR33337:SF31">
    <property type="entry name" value="DUF636 DOMAIN PROTEIN (AFU_ORTHOLOGUE AFUA_2G12650)"/>
    <property type="match status" value="1"/>
</dbReference>
<dbReference type="GO" id="GO:0046872">
    <property type="term" value="F:metal ion binding"/>
    <property type="evidence" value="ECO:0007669"/>
    <property type="project" value="UniProtKB-KW"/>
</dbReference>
<dbReference type="Gene3D" id="3.90.1590.10">
    <property type="entry name" value="glutathione-dependent formaldehyde- activating enzyme (gfa)"/>
    <property type="match status" value="2"/>
</dbReference>
<dbReference type="EMBL" id="JPKY01000060">
    <property type="protein sequence ID" value="KFH43856.1"/>
    <property type="molecule type" value="Genomic_DNA"/>
</dbReference>
<evidence type="ECO:0000313" key="6">
    <source>
        <dbReference type="EMBL" id="KFH43856.1"/>
    </source>
</evidence>
<keyword evidence="7" id="KW-1185">Reference proteome</keyword>
<dbReference type="GO" id="GO:0016846">
    <property type="term" value="F:carbon-sulfur lyase activity"/>
    <property type="evidence" value="ECO:0007669"/>
    <property type="project" value="InterPro"/>
</dbReference>
<proteinExistence type="inferred from homology"/>
<name>A0A086T3C4_HAPC1</name>
<dbReference type="Pfam" id="PF04828">
    <property type="entry name" value="GFA"/>
    <property type="match status" value="2"/>
</dbReference>
<dbReference type="STRING" id="857340.A0A086T3C4"/>